<evidence type="ECO:0000256" key="1">
    <source>
        <dbReference type="SAM" id="Phobius"/>
    </source>
</evidence>
<dbReference type="AlphaFoldDB" id="N8Y5S1"/>
<proteinExistence type="predicted"/>
<gene>
    <name evidence="2" type="ORF">F960_03447</name>
</gene>
<dbReference type="EMBL" id="APPN01000080">
    <property type="protein sequence ID" value="ENV32062.1"/>
    <property type="molecule type" value="Genomic_DNA"/>
</dbReference>
<feature type="transmembrane region" description="Helical" evidence="1">
    <location>
        <begin position="37"/>
        <end position="58"/>
    </location>
</feature>
<dbReference type="Proteomes" id="UP000013117">
    <property type="component" value="Unassembled WGS sequence"/>
</dbReference>
<dbReference type="eggNOG" id="ENOG5031RCK">
    <property type="taxonomic scope" value="Bacteria"/>
</dbReference>
<feature type="transmembrane region" description="Helical" evidence="1">
    <location>
        <begin position="115"/>
        <end position="134"/>
    </location>
</feature>
<protein>
    <submittedName>
        <fullName evidence="2">Uncharacterized protein</fullName>
    </submittedName>
</protein>
<keyword evidence="1" id="KW-0812">Transmembrane</keyword>
<evidence type="ECO:0000313" key="2">
    <source>
        <dbReference type="EMBL" id="ENV32062.1"/>
    </source>
</evidence>
<sequence>MVIQHWLKHFMLSAGLFLVAAIICAWMQNQYSIDKVGILVFLLFGVFGCIFSGLYAVAQVKWQHSLLHTFVVVLGTVSYLVVLQYLELNLNIDIDPQDGNVIKLNILQKMIKSPLSFWLLFIFPFIISFTLYKLNTKSQSRT</sequence>
<keyword evidence="3" id="KW-1185">Reference proteome</keyword>
<evidence type="ECO:0000313" key="3">
    <source>
        <dbReference type="Proteomes" id="UP000013117"/>
    </source>
</evidence>
<keyword evidence="1" id="KW-0472">Membrane</keyword>
<dbReference type="HOGENOM" id="CLU_151104_0_0_6"/>
<reference evidence="2 3" key="1">
    <citation type="submission" date="2013-02" db="EMBL/GenBank/DDBJ databases">
        <title>The Genome Sequence of Acinetobacter gerneri CIP 107464.</title>
        <authorList>
            <consortium name="The Broad Institute Genome Sequencing Platform"/>
            <consortium name="The Broad Institute Genome Sequencing Center for Infectious Disease"/>
            <person name="Cerqueira G."/>
            <person name="Feldgarden M."/>
            <person name="Courvalin P."/>
            <person name="Perichon B."/>
            <person name="Grillot-Courvalin C."/>
            <person name="Clermont D."/>
            <person name="Rocha E."/>
            <person name="Yoon E.-J."/>
            <person name="Nemec A."/>
            <person name="Walker B."/>
            <person name="Young S.K."/>
            <person name="Zeng Q."/>
            <person name="Gargeya S."/>
            <person name="Fitzgerald M."/>
            <person name="Haas B."/>
            <person name="Abouelleil A."/>
            <person name="Alvarado L."/>
            <person name="Arachchi H.M."/>
            <person name="Berlin A.M."/>
            <person name="Chapman S.B."/>
            <person name="Dewar J."/>
            <person name="Goldberg J."/>
            <person name="Griggs A."/>
            <person name="Gujja S."/>
            <person name="Hansen M."/>
            <person name="Howarth C."/>
            <person name="Imamovic A."/>
            <person name="Larimer J."/>
            <person name="McCowan C."/>
            <person name="Murphy C."/>
            <person name="Neiman D."/>
            <person name="Pearson M."/>
            <person name="Priest M."/>
            <person name="Roberts A."/>
            <person name="Saif S."/>
            <person name="Shea T."/>
            <person name="Sisk P."/>
            <person name="Sykes S."/>
            <person name="Wortman J."/>
            <person name="Nusbaum C."/>
            <person name="Birren B."/>
        </authorList>
    </citation>
    <scope>NUCLEOTIDE SEQUENCE [LARGE SCALE GENOMIC DNA]</scope>
    <source>
        <strain evidence="2 3">CIP 107464</strain>
    </source>
</reference>
<dbReference type="STRING" id="202952.GCA_000747725_03537"/>
<organism evidence="2 3">
    <name type="scientific">Acinetobacter gerneri DSM 14967 = CIP 107464 = MTCC 9824</name>
    <dbReference type="NCBI Taxonomy" id="1120926"/>
    <lineage>
        <taxon>Bacteria</taxon>
        <taxon>Pseudomonadati</taxon>
        <taxon>Pseudomonadota</taxon>
        <taxon>Gammaproteobacteria</taxon>
        <taxon>Moraxellales</taxon>
        <taxon>Moraxellaceae</taxon>
        <taxon>Acinetobacter</taxon>
    </lineage>
</organism>
<name>N8Y5S1_9GAMM</name>
<dbReference type="PATRIC" id="fig|1120926.3.peg.3339"/>
<keyword evidence="1" id="KW-1133">Transmembrane helix</keyword>
<feature type="transmembrane region" description="Helical" evidence="1">
    <location>
        <begin position="65"/>
        <end position="86"/>
    </location>
</feature>
<accession>N8Y5S1</accession>
<comment type="caution">
    <text evidence="2">The sequence shown here is derived from an EMBL/GenBank/DDBJ whole genome shotgun (WGS) entry which is preliminary data.</text>
</comment>